<accession>A0A3E4QS41</accession>
<evidence type="ECO:0000313" key="1">
    <source>
        <dbReference type="EMBL" id="RGL09848.1"/>
    </source>
</evidence>
<reference evidence="1 2" key="1">
    <citation type="submission" date="2018-08" db="EMBL/GenBank/DDBJ databases">
        <title>A genome reference for cultivated species of the human gut microbiota.</title>
        <authorList>
            <person name="Zou Y."/>
            <person name="Xue W."/>
            <person name="Luo G."/>
        </authorList>
    </citation>
    <scope>NUCLEOTIDE SEQUENCE [LARGE SCALE GENOMIC DNA]</scope>
    <source>
        <strain evidence="1 2">TF08-14</strain>
    </source>
</reference>
<name>A0A3E4QS41_9ACTN</name>
<sequence>MNKGIASGSFELMLTDSMRVALDHAFADARECLEADGGMVPFSVLCTSDGFDVSEHPGETVDDVYASMKSLVAREMPEAYVFSYDGFVEVVGGREEAIICEVARRGDEQATILAQTYTVSDGSYEFAPSFAYAGETPQLYPSGTKPIVSGLVALAAEREAAAKGDAANEVVEATVEVAE</sequence>
<dbReference type="EMBL" id="QSRJ01000007">
    <property type="protein sequence ID" value="RGL09848.1"/>
    <property type="molecule type" value="Genomic_DNA"/>
</dbReference>
<dbReference type="AlphaFoldDB" id="A0A3E4QS41"/>
<dbReference type="Proteomes" id="UP000260943">
    <property type="component" value="Unassembled WGS sequence"/>
</dbReference>
<proteinExistence type="predicted"/>
<organism evidence="1 2">
    <name type="scientific">Collinsella tanakaei</name>
    <dbReference type="NCBI Taxonomy" id="626935"/>
    <lineage>
        <taxon>Bacteria</taxon>
        <taxon>Bacillati</taxon>
        <taxon>Actinomycetota</taxon>
        <taxon>Coriobacteriia</taxon>
        <taxon>Coriobacteriales</taxon>
        <taxon>Coriobacteriaceae</taxon>
        <taxon>Collinsella</taxon>
    </lineage>
</organism>
<gene>
    <name evidence="1" type="ORF">DXC81_06425</name>
</gene>
<evidence type="ECO:0000313" key="2">
    <source>
        <dbReference type="Proteomes" id="UP000260943"/>
    </source>
</evidence>
<comment type="caution">
    <text evidence="1">The sequence shown here is derived from an EMBL/GenBank/DDBJ whole genome shotgun (WGS) entry which is preliminary data.</text>
</comment>
<dbReference type="RefSeq" id="WP_117679695.1">
    <property type="nucleotide sequence ID" value="NZ_CAJJKC010000006.1"/>
</dbReference>
<protein>
    <submittedName>
        <fullName evidence="1">Uncharacterized protein</fullName>
    </submittedName>
</protein>